<dbReference type="GO" id="GO:0016020">
    <property type="term" value="C:membrane"/>
    <property type="evidence" value="ECO:0007669"/>
    <property type="project" value="TreeGrafter"/>
</dbReference>
<evidence type="ECO:0000313" key="6">
    <source>
        <dbReference type="Proteomes" id="UP000000379"/>
    </source>
</evidence>
<gene>
    <name evidence="5" type="ordered locus">Trad_1675</name>
</gene>
<accession>D7CYF4</accession>
<dbReference type="InterPro" id="IPR002347">
    <property type="entry name" value="SDR_fam"/>
</dbReference>
<dbReference type="GO" id="GO:0016491">
    <property type="term" value="F:oxidoreductase activity"/>
    <property type="evidence" value="ECO:0007669"/>
    <property type="project" value="UniProtKB-KW"/>
</dbReference>
<evidence type="ECO:0000313" key="5">
    <source>
        <dbReference type="EMBL" id="ADI14793.1"/>
    </source>
</evidence>
<keyword evidence="6" id="KW-1185">Reference proteome</keyword>
<dbReference type="Pfam" id="PF00106">
    <property type="entry name" value="adh_short"/>
    <property type="match status" value="1"/>
</dbReference>
<dbReference type="PANTHER" id="PTHR44196:SF1">
    <property type="entry name" value="DEHYDROGENASE_REDUCTASE SDR FAMILY MEMBER 7B"/>
    <property type="match status" value="1"/>
</dbReference>
<dbReference type="Proteomes" id="UP000000379">
    <property type="component" value="Chromosome"/>
</dbReference>
<dbReference type="Gene3D" id="3.40.50.720">
    <property type="entry name" value="NAD(P)-binding Rossmann-like Domain"/>
    <property type="match status" value="1"/>
</dbReference>
<feature type="domain" description="Ketoreductase" evidence="4">
    <location>
        <begin position="8"/>
        <end position="187"/>
    </location>
</feature>
<proteinExistence type="inferred from homology"/>
<dbReference type="SUPFAM" id="SSF51735">
    <property type="entry name" value="NAD(P)-binding Rossmann-fold domains"/>
    <property type="match status" value="1"/>
</dbReference>
<name>D7CYF4_TRURR</name>
<dbReference type="PANTHER" id="PTHR44196">
    <property type="entry name" value="DEHYDROGENASE/REDUCTASE SDR FAMILY MEMBER 7B"/>
    <property type="match status" value="1"/>
</dbReference>
<keyword evidence="2" id="KW-0560">Oxidoreductase</keyword>
<evidence type="ECO:0000259" key="4">
    <source>
        <dbReference type="SMART" id="SM00822"/>
    </source>
</evidence>
<dbReference type="AlphaFoldDB" id="D7CYF4"/>
<reference evidence="6" key="1">
    <citation type="submission" date="2010-05" db="EMBL/GenBank/DDBJ databases">
        <title>The complete genome of Truepera radiovictris DSM 17093.</title>
        <authorList>
            <consortium name="US DOE Joint Genome Institute (JGI-PGF)"/>
            <person name="Lucas S."/>
            <person name="Copeland A."/>
            <person name="Lapidus A."/>
            <person name="Glavina del Rio T."/>
            <person name="Dalin E."/>
            <person name="Tice H."/>
            <person name="Bruce D."/>
            <person name="Goodwin L."/>
            <person name="Pitluck S."/>
            <person name="Kyrpides N."/>
            <person name="Mavromatis K."/>
            <person name="Ovchinnikova G."/>
            <person name="Munk A.C."/>
            <person name="Detter J.C."/>
            <person name="Han C."/>
            <person name="Tapia R."/>
            <person name="Land M."/>
            <person name="Hauser L."/>
            <person name="Markowitz V."/>
            <person name="Cheng J.-F."/>
            <person name="Hugenholtz P."/>
            <person name="Woyke T."/>
            <person name="Wu D."/>
            <person name="Tindall B."/>
            <person name="Pomrenke H.G."/>
            <person name="Brambilla E."/>
            <person name="Klenk H.-P."/>
            <person name="Eisen J.A."/>
        </authorList>
    </citation>
    <scope>NUCLEOTIDE SEQUENCE [LARGE SCALE GENOMIC DNA]</scope>
    <source>
        <strain evidence="6">DSM 17093 / CIP 108686 / LMG 22925 / RQ-24</strain>
    </source>
</reference>
<evidence type="ECO:0000256" key="2">
    <source>
        <dbReference type="ARBA" id="ARBA00023002"/>
    </source>
</evidence>
<dbReference type="eggNOG" id="COG0300">
    <property type="taxonomic scope" value="Bacteria"/>
</dbReference>
<dbReference type="InterPro" id="IPR036291">
    <property type="entry name" value="NAD(P)-bd_dom_sf"/>
</dbReference>
<dbReference type="SMART" id="SM00822">
    <property type="entry name" value="PKS_KR"/>
    <property type="match status" value="1"/>
</dbReference>
<comment type="similarity">
    <text evidence="1 3">Belongs to the short-chain dehydrogenases/reductases (SDR) family.</text>
</comment>
<dbReference type="EMBL" id="CP002049">
    <property type="protein sequence ID" value="ADI14793.1"/>
    <property type="molecule type" value="Genomic_DNA"/>
</dbReference>
<evidence type="ECO:0000256" key="3">
    <source>
        <dbReference type="RuleBase" id="RU000363"/>
    </source>
</evidence>
<protein>
    <submittedName>
        <fullName evidence="5">Short-chain dehydrogenase/reductase SDR</fullName>
    </submittedName>
</protein>
<organism evidence="5 6">
    <name type="scientific">Truepera radiovictrix (strain DSM 17093 / CIP 108686 / LMG 22925 / RQ-24)</name>
    <dbReference type="NCBI Taxonomy" id="649638"/>
    <lineage>
        <taxon>Bacteria</taxon>
        <taxon>Thermotogati</taxon>
        <taxon>Deinococcota</taxon>
        <taxon>Deinococci</taxon>
        <taxon>Trueperales</taxon>
        <taxon>Trueperaceae</taxon>
        <taxon>Truepera</taxon>
    </lineage>
</organism>
<dbReference type="OrthoDB" id="9793345at2"/>
<dbReference type="PRINTS" id="PR00081">
    <property type="entry name" value="GDHRDH"/>
</dbReference>
<dbReference type="InterPro" id="IPR057326">
    <property type="entry name" value="KR_dom"/>
</dbReference>
<evidence type="ECO:0000256" key="1">
    <source>
        <dbReference type="ARBA" id="ARBA00006484"/>
    </source>
</evidence>
<dbReference type="RefSeq" id="WP_013178161.1">
    <property type="nucleotide sequence ID" value="NC_014221.1"/>
</dbReference>
<reference evidence="5 6" key="2">
    <citation type="journal article" date="2011" name="Stand. Genomic Sci.">
        <title>Complete genome sequence of Truepera radiovictrix type strain (RQ-24).</title>
        <authorList>
            <person name="Ivanova N."/>
            <person name="Rohde C."/>
            <person name="Munk C."/>
            <person name="Nolan M."/>
            <person name="Lucas S."/>
            <person name="Del Rio T.G."/>
            <person name="Tice H."/>
            <person name="Deshpande S."/>
            <person name="Cheng J.F."/>
            <person name="Tapia R."/>
            <person name="Han C."/>
            <person name="Goodwin L."/>
            <person name="Pitluck S."/>
            <person name="Liolios K."/>
            <person name="Mavromatis K."/>
            <person name="Mikhailova N."/>
            <person name="Pati A."/>
            <person name="Chen A."/>
            <person name="Palaniappan K."/>
            <person name="Land M."/>
            <person name="Hauser L."/>
            <person name="Chang Y.J."/>
            <person name="Jeffries C.D."/>
            <person name="Brambilla E."/>
            <person name="Rohde M."/>
            <person name="Goker M."/>
            <person name="Tindall B.J."/>
            <person name="Woyke T."/>
            <person name="Bristow J."/>
            <person name="Eisen J.A."/>
            <person name="Markowitz V."/>
            <person name="Hugenholtz P."/>
            <person name="Kyrpides N.C."/>
            <person name="Klenk H.P."/>
            <person name="Lapidus A."/>
        </authorList>
    </citation>
    <scope>NUCLEOTIDE SEQUENCE [LARGE SCALE GENOMIC DNA]</scope>
    <source>
        <strain evidence="6">DSM 17093 / CIP 108686 / LMG 22925 / RQ-24</strain>
    </source>
</reference>
<dbReference type="CDD" id="cd05233">
    <property type="entry name" value="SDR_c"/>
    <property type="match status" value="1"/>
</dbReference>
<dbReference type="PRINTS" id="PR00080">
    <property type="entry name" value="SDRFAMILY"/>
</dbReference>
<dbReference type="PROSITE" id="PS00061">
    <property type="entry name" value="ADH_SHORT"/>
    <property type="match status" value="1"/>
</dbReference>
<sequence>MSSSLSARTVLITGASSGIGLEAARLFAQSGAALFLVGRDPARLQRVATETGAQAIRADLTQAEELRRVADTVAQRSGRLDVLVNCAGRLEVGPTRELGAATAEALMRVNFFAPVALTDACLPLLRAGVRASVVNVASIAGRVSPPFMAAYAASKHALVAYTRTLRQELRSEGIHVGLVLPAPVATPMLQASFGGPYYPRPPGLPVVTATEAAQAILACAERRYAERTVPRWLGGVIGLQAAFPGLTELLYRAMGVPGRG</sequence>
<dbReference type="InterPro" id="IPR020904">
    <property type="entry name" value="Sc_DH/Rdtase_CS"/>
</dbReference>
<dbReference type="STRING" id="649638.Trad_1675"/>
<dbReference type="KEGG" id="tra:Trad_1675"/>
<dbReference type="HOGENOM" id="CLU_010194_2_1_0"/>